<dbReference type="RefSeq" id="WP_190289557.1">
    <property type="nucleotide sequence ID" value="NZ_JABFCZ010000002.1"/>
</dbReference>
<organism evidence="1 2">
    <name type="scientific">Roseibium aggregatum</name>
    <dbReference type="NCBI Taxonomy" id="187304"/>
    <lineage>
        <taxon>Bacteria</taxon>
        <taxon>Pseudomonadati</taxon>
        <taxon>Pseudomonadota</taxon>
        <taxon>Alphaproteobacteria</taxon>
        <taxon>Hyphomicrobiales</taxon>
        <taxon>Stappiaceae</taxon>
        <taxon>Roseibium</taxon>
    </lineage>
</organism>
<evidence type="ECO:0000313" key="2">
    <source>
        <dbReference type="Proteomes" id="UP000598467"/>
    </source>
</evidence>
<gene>
    <name evidence="1" type="ORF">HK439_01260</name>
</gene>
<proteinExistence type="predicted"/>
<dbReference type="Pfam" id="PF06940">
    <property type="entry name" value="DUF1287"/>
    <property type="match status" value="1"/>
</dbReference>
<name>A0A926NUY5_9HYPH</name>
<reference evidence="1" key="1">
    <citation type="submission" date="2020-05" db="EMBL/GenBank/DDBJ databases">
        <title>Identification of trans-AT polyketide cluster in two marine bacteria, producers of a novel glutaramide-containing polyketide sesbanimide D and analogs.</title>
        <authorList>
            <person name="Kacar D."/>
            <person name="Rodriguez P."/>
            <person name="Canedo L."/>
            <person name="Gonzalez E."/>
            <person name="Galan B."/>
            <person name="De La Calle F."/>
            <person name="Garcia J.L."/>
        </authorList>
    </citation>
    <scope>NUCLEOTIDE SEQUENCE</scope>
    <source>
        <strain evidence="1">PHM038</strain>
    </source>
</reference>
<dbReference type="EMBL" id="JABFCZ010000002">
    <property type="protein sequence ID" value="MBD1544876.1"/>
    <property type="molecule type" value="Genomic_DNA"/>
</dbReference>
<sequence length="234" mass="25816">MKRRTFLIGSGVLAGGGVLAAAVPSYRSETMFQVANSMLSGPATPPEPARTKTLRQQPAPWAEKLIAAAESQIGVTLTYDPAYVSLDFPNGDIPRDRGVCTDVVVRAYRDAFGFDLQQEVNKDMKAHFAAYPKIWGLKGTDRNIDHRRVPNLQAFFKRQGAARAISGNPEDYQPGDIVSQMLPGNLPHMAIVTHRRSPDGERPMVVHNIGAGTRLEDRLFEFEISGHYRFNPVA</sequence>
<protein>
    <submittedName>
        <fullName evidence="1">DUF1287 domain-containing protein</fullName>
    </submittedName>
</protein>
<dbReference type="Proteomes" id="UP000598467">
    <property type="component" value="Unassembled WGS sequence"/>
</dbReference>
<accession>A0A926NUY5</accession>
<comment type="caution">
    <text evidence="1">The sequence shown here is derived from an EMBL/GenBank/DDBJ whole genome shotgun (WGS) entry which is preliminary data.</text>
</comment>
<evidence type="ECO:0000313" key="1">
    <source>
        <dbReference type="EMBL" id="MBD1544876.1"/>
    </source>
</evidence>
<dbReference type="AlphaFoldDB" id="A0A926NUY5"/>
<dbReference type="InterPro" id="IPR009706">
    <property type="entry name" value="DUF1287"/>
</dbReference>